<gene>
    <name evidence="7" type="primary">DcHCD1</name>
</gene>
<dbReference type="GO" id="GO:0006635">
    <property type="term" value="P:fatty acid beta-oxidation"/>
    <property type="evidence" value="ECO:0007669"/>
    <property type="project" value="TreeGrafter"/>
</dbReference>
<reference evidence="7" key="1">
    <citation type="submission" date="2012-09" db="EMBL/GenBank/DDBJ databases">
        <title>Role of ABA in triggering ethylene biosynthesis in the gynoecium of carnation flowers undergoing natural senescence: cloning and expression analysis of ABA-related genes and changes in ABA content.</title>
        <authorList>
            <person name="Nomura Y."/>
            <person name="Satoh S."/>
            <person name="Morita S."/>
            <person name="Harada T."/>
        </authorList>
    </citation>
    <scope>NUCLEOTIDE SEQUENCE</scope>
    <source>
        <tissue evidence="7">Flower</tissue>
    </source>
</reference>
<evidence type="ECO:0000256" key="3">
    <source>
        <dbReference type="ARBA" id="ARBA00005005"/>
    </source>
</evidence>
<evidence type="ECO:0000256" key="4">
    <source>
        <dbReference type="ARBA" id="ARBA00005254"/>
    </source>
</evidence>
<evidence type="ECO:0000313" key="7">
    <source>
        <dbReference type="EMBL" id="BAN15749.1"/>
    </source>
</evidence>
<sequence>MCTVEKRGNIFILTLTGDDDHRLNPTLISDIRSALSDIKSQSSASSSALITTAHGKFFSNGFDLRWAQSTGGGATFVDRLHHMVESFKPVVADLISLPMPTIAAVAGHAAAAGFVLALSHDHVVMRGDKGVLYMSEVDIGMTFPEYFNVLFKEKVVSAAARREILLHGRKLKAAEAKEFGVVDEVGKDGEDVVAKAVGLATELVKRKWNGEVYGEIRKGLYPNLCLELGLSKRTVVVPRL</sequence>
<dbReference type="PANTHER" id="PTHR11941:SF75">
    <property type="entry name" value="ENOYL-COA HYDRATASE_ISOMERASE FAMILY PROTEIN"/>
    <property type="match status" value="1"/>
</dbReference>
<evidence type="ECO:0000256" key="2">
    <source>
        <dbReference type="ARBA" id="ARBA00000765"/>
    </source>
</evidence>
<keyword evidence="6" id="KW-0443">Lipid metabolism</keyword>
<dbReference type="CDD" id="cd06558">
    <property type="entry name" value="crotonase-like"/>
    <property type="match status" value="1"/>
</dbReference>
<dbReference type="EC" id="5.3.3.8" evidence="5"/>
<comment type="catalytic activity">
    <reaction evidence="1">
        <text>a (3Z)-enoyl-CoA = a 4-saturated (2E)-enoyl-CoA</text>
        <dbReference type="Rhea" id="RHEA:45900"/>
        <dbReference type="ChEBI" id="CHEBI:85097"/>
        <dbReference type="ChEBI" id="CHEBI:85489"/>
        <dbReference type="EC" id="5.3.3.8"/>
    </reaction>
</comment>
<proteinExistence type="evidence at transcript level"/>
<dbReference type="SUPFAM" id="SSF52096">
    <property type="entry name" value="ClpP/crotonase"/>
    <property type="match status" value="1"/>
</dbReference>
<dbReference type="InterPro" id="IPR001753">
    <property type="entry name" value="Enoyl-CoA_hydra/iso"/>
</dbReference>
<comment type="similarity">
    <text evidence="4">Belongs to the enoyl-CoA hydratase/isomerase family.</text>
</comment>
<protein>
    <recommendedName>
        <fullName evidence="5">Delta(3)-Delta(2)-enoyl-CoA isomerase</fullName>
        <ecNumber evidence="5">5.3.3.8</ecNumber>
    </recommendedName>
</protein>
<evidence type="ECO:0000256" key="1">
    <source>
        <dbReference type="ARBA" id="ARBA00000452"/>
    </source>
</evidence>
<dbReference type="EMBL" id="AB750617">
    <property type="protein sequence ID" value="BAN15749.1"/>
    <property type="molecule type" value="mRNA"/>
</dbReference>
<organism evidence="7">
    <name type="scientific">Dianthus caryophyllus</name>
    <name type="common">Carnation</name>
    <name type="synonym">Clove pink</name>
    <dbReference type="NCBI Taxonomy" id="3570"/>
    <lineage>
        <taxon>Eukaryota</taxon>
        <taxon>Viridiplantae</taxon>
        <taxon>Streptophyta</taxon>
        <taxon>Embryophyta</taxon>
        <taxon>Tracheophyta</taxon>
        <taxon>Spermatophyta</taxon>
        <taxon>Magnoliopsida</taxon>
        <taxon>eudicotyledons</taxon>
        <taxon>Gunneridae</taxon>
        <taxon>Pentapetalae</taxon>
        <taxon>Caryophyllales</taxon>
        <taxon>Caryophyllaceae</taxon>
        <taxon>Caryophylleae</taxon>
        <taxon>Dianthus</taxon>
    </lineage>
</organism>
<dbReference type="GO" id="GO:0004165">
    <property type="term" value="F:delta(3)-delta(2)-enoyl-CoA isomerase activity"/>
    <property type="evidence" value="ECO:0007669"/>
    <property type="project" value="UniProtKB-EC"/>
</dbReference>
<dbReference type="Pfam" id="PF00378">
    <property type="entry name" value="ECH_1"/>
    <property type="match status" value="1"/>
</dbReference>
<dbReference type="FunFam" id="3.90.226.10:FF:000049">
    <property type="entry name" value="Enoyl-CoA delta isomerase 3"/>
    <property type="match status" value="1"/>
</dbReference>
<comment type="pathway">
    <text evidence="3">Lipid metabolism; fatty acid beta-oxidation.</text>
</comment>
<dbReference type="AlphaFoldDB" id="N0DMT0"/>
<name>N0DMT0_DIACA</name>
<dbReference type="GO" id="GO:0005777">
    <property type="term" value="C:peroxisome"/>
    <property type="evidence" value="ECO:0007669"/>
    <property type="project" value="TreeGrafter"/>
</dbReference>
<dbReference type="InterPro" id="IPR029045">
    <property type="entry name" value="ClpP/crotonase-like_dom_sf"/>
</dbReference>
<dbReference type="PANTHER" id="PTHR11941">
    <property type="entry name" value="ENOYL-COA HYDRATASE-RELATED"/>
    <property type="match status" value="1"/>
</dbReference>
<evidence type="ECO:0000256" key="6">
    <source>
        <dbReference type="ARBA" id="ARBA00023098"/>
    </source>
</evidence>
<dbReference type="Gene3D" id="3.90.226.10">
    <property type="entry name" value="2-enoyl-CoA Hydratase, Chain A, domain 1"/>
    <property type="match status" value="1"/>
</dbReference>
<accession>N0DMT0</accession>
<comment type="catalytic activity">
    <reaction evidence="2">
        <text>a (3E)-enoyl-CoA = a 4-saturated (2E)-enoyl-CoA</text>
        <dbReference type="Rhea" id="RHEA:45228"/>
        <dbReference type="ChEBI" id="CHEBI:58521"/>
        <dbReference type="ChEBI" id="CHEBI:85097"/>
        <dbReference type="EC" id="5.3.3.8"/>
    </reaction>
</comment>
<evidence type="ECO:0000256" key="5">
    <source>
        <dbReference type="ARBA" id="ARBA00012064"/>
    </source>
</evidence>